<evidence type="ECO:0000313" key="9">
    <source>
        <dbReference type="Proteomes" id="UP000887043"/>
    </source>
</evidence>
<keyword evidence="5 6" id="KW-0472">Membrane</keyword>
<feature type="transmembrane region" description="Helical" evidence="6">
    <location>
        <begin position="141"/>
        <end position="162"/>
    </location>
</feature>
<keyword evidence="4 6" id="KW-1133">Transmembrane helix</keyword>
<dbReference type="PANTHER" id="PTHR42709">
    <property type="entry name" value="ALKALINE PHOSPHATASE LIKE PROTEIN"/>
    <property type="match status" value="1"/>
</dbReference>
<gene>
    <name evidence="8" type="ORF">PRRU23_07580</name>
</gene>
<dbReference type="RefSeq" id="WP_006281928.1">
    <property type="nucleotide sequence ID" value="NZ_BPTR01000001.1"/>
</dbReference>
<feature type="domain" description="VTT" evidence="7">
    <location>
        <begin position="43"/>
        <end position="160"/>
    </location>
</feature>
<keyword evidence="2" id="KW-1003">Cell membrane</keyword>
<name>A0AA37HWS8_SEGBR</name>
<dbReference type="InterPro" id="IPR032816">
    <property type="entry name" value="VTT_dom"/>
</dbReference>
<dbReference type="GeneID" id="72479897"/>
<organism evidence="8 9">
    <name type="scientific">Segatella bryantii</name>
    <name type="common">Prevotella bryantii</name>
    <dbReference type="NCBI Taxonomy" id="77095"/>
    <lineage>
        <taxon>Bacteria</taxon>
        <taxon>Pseudomonadati</taxon>
        <taxon>Bacteroidota</taxon>
        <taxon>Bacteroidia</taxon>
        <taxon>Bacteroidales</taxon>
        <taxon>Prevotellaceae</taxon>
        <taxon>Segatella</taxon>
    </lineage>
</organism>
<dbReference type="Proteomes" id="UP000887043">
    <property type="component" value="Unassembled WGS sequence"/>
</dbReference>
<feature type="transmembrane region" description="Helical" evidence="6">
    <location>
        <begin position="50"/>
        <end position="75"/>
    </location>
</feature>
<evidence type="ECO:0000259" key="7">
    <source>
        <dbReference type="Pfam" id="PF09335"/>
    </source>
</evidence>
<comment type="caution">
    <text evidence="8">The sequence shown here is derived from an EMBL/GenBank/DDBJ whole genome shotgun (WGS) entry which is preliminary data.</text>
</comment>
<evidence type="ECO:0000256" key="2">
    <source>
        <dbReference type="ARBA" id="ARBA00022475"/>
    </source>
</evidence>
<protein>
    <submittedName>
        <fullName evidence="8">Alkaline phosphatase</fullName>
    </submittedName>
</protein>
<sequence>MGGILQTLLSNLNYGTIFLLMLLESTVIPVPSEFVVTPASYHAAGGNLNFWLVILFATIGADCGATINYIAGYYLGRPVIYRFANSKWGKACMLNQKKVEKSEKYFDDHGMVATISGRLVPGIRHLISIPAGLAKMTFWKFLLYTTIGAGVWNIILAVLGLWLHSFVPEEQLENKISEYGEYIKFTIMAIVAIALIYFLIKWYINRQKSQIN</sequence>
<feature type="transmembrane region" description="Helical" evidence="6">
    <location>
        <begin position="12"/>
        <end position="30"/>
    </location>
</feature>
<dbReference type="GO" id="GO:0005886">
    <property type="term" value="C:plasma membrane"/>
    <property type="evidence" value="ECO:0007669"/>
    <property type="project" value="UniProtKB-SubCell"/>
</dbReference>
<dbReference type="Pfam" id="PF09335">
    <property type="entry name" value="VTT_dom"/>
    <property type="match status" value="1"/>
</dbReference>
<proteinExistence type="predicted"/>
<accession>A0AA37HWS8</accession>
<comment type="subcellular location">
    <subcellularLocation>
        <location evidence="1">Cell membrane</location>
        <topology evidence="1">Multi-pass membrane protein</topology>
    </subcellularLocation>
</comment>
<dbReference type="AlphaFoldDB" id="A0AA37HWS8"/>
<evidence type="ECO:0000256" key="3">
    <source>
        <dbReference type="ARBA" id="ARBA00022692"/>
    </source>
</evidence>
<evidence type="ECO:0000256" key="1">
    <source>
        <dbReference type="ARBA" id="ARBA00004651"/>
    </source>
</evidence>
<keyword evidence="3 6" id="KW-0812">Transmembrane</keyword>
<evidence type="ECO:0000313" key="8">
    <source>
        <dbReference type="EMBL" id="GJG27058.1"/>
    </source>
</evidence>
<evidence type="ECO:0000256" key="4">
    <source>
        <dbReference type="ARBA" id="ARBA00022989"/>
    </source>
</evidence>
<dbReference type="InterPro" id="IPR051311">
    <property type="entry name" value="DedA_domain"/>
</dbReference>
<evidence type="ECO:0000256" key="6">
    <source>
        <dbReference type="SAM" id="Phobius"/>
    </source>
</evidence>
<dbReference type="PANTHER" id="PTHR42709:SF6">
    <property type="entry name" value="UNDECAPRENYL PHOSPHATE TRANSPORTER A"/>
    <property type="match status" value="1"/>
</dbReference>
<feature type="transmembrane region" description="Helical" evidence="6">
    <location>
        <begin position="182"/>
        <end position="204"/>
    </location>
</feature>
<evidence type="ECO:0000256" key="5">
    <source>
        <dbReference type="ARBA" id="ARBA00023136"/>
    </source>
</evidence>
<reference evidence="8" key="1">
    <citation type="submission" date="2021-08" db="EMBL/GenBank/DDBJ databases">
        <title>Prevotella lacticifex sp. nov., isolated from rumen of cow.</title>
        <authorList>
            <person name="Shinkai T."/>
            <person name="Ikeyama N."/>
            <person name="Kumagai M."/>
            <person name="Ohmori H."/>
            <person name="Sakamoto M."/>
            <person name="Ohkuma M."/>
            <person name="Mitsumori M."/>
        </authorList>
    </citation>
    <scope>NUCLEOTIDE SEQUENCE</scope>
    <source>
        <strain evidence="8">DSM 11371</strain>
    </source>
</reference>
<dbReference type="EMBL" id="BPTR01000001">
    <property type="protein sequence ID" value="GJG27058.1"/>
    <property type="molecule type" value="Genomic_DNA"/>
</dbReference>